<proteinExistence type="predicted"/>
<dbReference type="Proteomes" id="UP000276133">
    <property type="component" value="Unassembled WGS sequence"/>
</dbReference>
<comment type="caution">
    <text evidence="1">The sequence shown here is derived from an EMBL/GenBank/DDBJ whole genome shotgun (WGS) entry which is preliminary data.</text>
</comment>
<name>A0A3M7T6V5_BRAPC</name>
<keyword evidence="2" id="KW-1185">Reference proteome</keyword>
<reference evidence="1 2" key="1">
    <citation type="journal article" date="2018" name="Sci. Rep.">
        <title>Genomic signatures of local adaptation to the degree of environmental predictability in rotifers.</title>
        <authorList>
            <person name="Franch-Gras L."/>
            <person name="Hahn C."/>
            <person name="Garcia-Roger E.M."/>
            <person name="Carmona M.J."/>
            <person name="Serra M."/>
            <person name="Gomez A."/>
        </authorList>
    </citation>
    <scope>NUCLEOTIDE SEQUENCE [LARGE SCALE GENOMIC DNA]</scope>
    <source>
        <strain evidence="1">HYR1</strain>
    </source>
</reference>
<evidence type="ECO:0000313" key="1">
    <source>
        <dbReference type="EMBL" id="RNA43762.1"/>
    </source>
</evidence>
<evidence type="ECO:0000313" key="2">
    <source>
        <dbReference type="Proteomes" id="UP000276133"/>
    </source>
</evidence>
<organism evidence="1 2">
    <name type="scientific">Brachionus plicatilis</name>
    <name type="common">Marine rotifer</name>
    <name type="synonym">Brachionus muelleri</name>
    <dbReference type="NCBI Taxonomy" id="10195"/>
    <lineage>
        <taxon>Eukaryota</taxon>
        <taxon>Metazoa</taxon>
        <taxon>Spiralia</taxon>
        <taxon>Gnathifera</taxon>
        <taxon>Rotifera</taxon>
        <taxon>Eurotatoria</taxon>
        <taxon>Monogononta</taxon>
        <taxon>Pseudotrocha</taxon>
        <taxon>Ploima</taxon>
        <taxon>Brachionidae</taxon>
        <taxon>Brachionus</taxon>
    </lineage>
</organism>
<dbReference type="EMBL" id="REGN01000179">
    <property type="protein sequence ID" value="RNA43762.1"/>
    <property type="molecule type" value="Genomic_DNA"/>
</dbReference>
<dbReference type="AlphaFoldDB" id="A0A3M7T6V5"/>
<sequence length="178" mass="20906">MISDFKKSNLKSEFYLNKTNSIKNLNISIKSNLYFNSCPIEKFKEVQKSFFGLSYFIHNIGTHSLDSKSLLIIFLNIINLLQENEMGCLRSILQMIKFKANCNLTIIFQNQKLIINLTKGLPGYVNIWSHNISFSKSFFFNGEHFVHLSREQFLFTYYVTKCSHNRLPKEIIFTHRNS</sequence>
<protein>
    <submittedName>
        <fullName evidence="1">Uncharacterized protein</fullName>
    </submittedName>
</protein>
<gene>
    <name evidence="1" type="ORF">BpHYR1_043466</name>
</gene>
<accession>A0A3M7T6V5</accession>